<reference evidence="1" key="1">
    <citation type="submission" date="2020-05" db="EMBL/GenBank/DDBJ databases">
        <title>Large-scale comparative analyses of tick genomes elucidate their genetic diversity and vector capacities.</title>
        <authorList>
            <person name="Jia N."/>
            <person name="Wang J."/>
            <person name="Shi W."/>
            <person name="Du L."/>
            <person name="Sun Y."/>
            <person name="Zhan W."/>
            <person name="Jiang J."/>
            <person name="Wang Q."/>
            <person name="Zhang B."/>
            <person name="Ji P."/>
            <person name="Sakyi L.B."/>
            <person name="Cui X."/>
            <person name="Yuan T."/>
            <person name="Jiang B."/>
            <person name="Yang W."/>
            <person name="Lam T.T.-Y."/>
            <person name="Chang Q."/>
            <person name="Ding S."/>
            <person name="Wang X."/>
            <person name="Zhu J."/>
            <person name="Ruan X."/>
            <person name="Zhao L."/>
            <person name="Wei J."/>
            <person name="Que T."/>
            <person name="Du C."/>
            <person name="Cheng J."/>
            <person name="Dai P."/>
            <person name="Han X."/>
            <person name="Huang E."/>
            <person name="Gao Y."/>
            <person name="Liu J."/>
            <person name="Shao H."/>
            <person name="Ye R."/>
            <person name="Li L."/>
            <person name="Wei W."/>
            <person name="Wang X."/>
            <person name="Wang C."/>
            <person name="Yang T."/>
            <person name="Huo Q."/>
            <person name="Li W."/>
            <person name="Guo W."/>
            <person name="Chen H."/>
            <person name="Zhou L."/>
            <person name="Ni X."/>
            <person name="Tian J."/>
            <person name="Zhou Y."/>
            <person name="Sheng Y."/>
            <person name="Liu T."/>
            <person name="Pan Y."/>
            <person name="Xia L."/>
            <person name="Li J."/>
            <person name="Zhao F."/>
            <person name="Cao W."/>
        </authorList>
    </citation>
    <scope>NUCLEOTIDE SEQUENCE</scope>
    <source>
        <strain evidence="1">Hyas-2018</strain>
    </source>
</reference>
<accession>A0ACB7TMM1</accession>
<evidence type="ECO:0000313" key="1">
    <source>
        <dbReference type="EMBL" id="KAH6948406.1"/>
    </source>
</evidence>
<gene>
    <name evidence="1" type="ORF">HPB50_024239</name>
</gene>
<proteinExistence type="predicted"/>
<keyword evidence="2" id="KW-1185">Reference proteome</keyword>
<comment type="caution">
    <text evidence="1">The sequence shown here is derived from an EMBL/GenBank/DDBJ whole genome shotgun (WGS) entry which is preliminary data.</text>
</comment>
<dbReference type="EMBL" id="CM023481">
    <property type="protein sequence ID" value="KAH6948406.1"/>
    <property type="molecule type" value="Genomic_DNA"/>
</dbReference>
<dbReference type="Proteomes" id="UP000821845">
    <property type="component" value="Chromosome 1"/>
</dbReference>
<protein>
    <submittedName>
        <fullName evidence="1">Uncharacterized protein</fullName>
    </submittedName>
</protein>
<organism evidence="1 2">
    <name type="scientific">Hyalomma asiaticum</name>
    <name type="common">Tick</name>
    <dbReference type="NCBI Taxonomy" id="266040"/>
    <lineage>
        <taxon>Eukaryota</taxon>
        <taxon>Metazoa</taxon>
        <taxon>Ecdysozoa</taxon>
        <taxon>Arthropoda</taxon>
        <taxon>Chelicerata</taxon>
        <taxon>Arachnida</taxon>
        <taxon>Acari</taxon>
        <taxon>Parasitiformes</taxon>
        <taxon>Ixodida</taxon>
        <taxon>Ixodoidea</taxon>
        <taxon>Ixodidae</taxon>
        <taxon>Hyalomminae</taxon>
        <taxon>Hyalomma</taxon>
    </lineage>
</organism>
<name>A0ACB7TMM1_HYAAI</name>
<evidence type="ECO:0000313" key="2">
    <source>
        <dbReference type="Proteomes" id="UP000821845"/>
    </source>
</evidence>
<sequence length="627" mass="70842">MAARLPNPSVHRIPRRERWNVALYVDIDSVLYFKSCERLLFQRSKDCHVDVFPSEVRIPAVTLSPHSDECALISFLERIEPTWLKSLRVRNCLLACPDRLLQCIPQLVNLVELDCVNCQMSPSHLFAVLPRSLGKLSWSVRGVPIVDANSEENALRRGTHVTGLRAMYVEMSGSLTGYRVLLTIVERCVNLKDLHVHAVTKHQYLAINACAEFVSSSAQRMASFTYTSQYYPALTESSDYFLGPIGKLHRTYFHDTIKILGNVAYGLAPDAECTCVHLEEIFGCEKLQAPDDQLLLLIEDHERAAPAMLKDVAERPWWSSYRSLAIASLRRLQPTAKNGEFWPLITACVAPLRTLLAASTNLVELNLTLCHFDRGIDWDSVATSGTVLKIRAIAIAQCALKTAASVKRLAASCPLLEELDVRTPSISRYPYLTCTLCRATFYSFNEGTMETLREMTRLQRLTLCDIPDMGSLYSLSQVKVEQLRLSWPPVPSIWARSIRLPLHVNECLHSLTLRPWNADGTDVCTELYNVAMPSLRALTIISNRQLSPDGVETLIYDLLKHLRALEILHLHLSDDLHLGKNVTWIRENRVSERRRRLQRYGGALLFGAPCFRDCSMDTFIGLVKPQD</sequence>